<name>A0A0V0Y823_9BILA</name>
<evidence type="ECO:0000313" key="2">
    <source>
        <dbReference type="Proteomes" id="UP000054783"/>
    </source>
</evidence>
<comment type="caution">
    <text evidence="1">The sequence shown here is derived from an EMBL/GenBank/DDBJ whole genome shotgun (WGS) entry which is preliminary data.</text>
</comment>
<gene>
    <name evidence="1" type="ORF">T12_16844</name>
</gene>
<protein>
    <submittedName>
        <fullName evidence="1">Uncharacterized protein</fullName>
    </submittedName>
</protein>
<dbReference type="EMBL" id="JYDQ01004444">
    <property type="protein sequence ID" value="KRX95849.1"/>
    <property type="molecule type" value="Genomic_DNA"/>
</dbReference>
<reference evidence="1 2" key="1">
    <citation type="submission" date="2015-01" db="EMBL/GenBank/DDBJ databases">
        <title>Evolution of Trichinella species and genotypes.</title>
        <authorList>
            <person name="Korhonen P.K."/>
            <person name="Edoardo P."/>
            <person name="Giuseppe L.R."/>
            <person name="Gasser R.B."/>
        </authorList>
    </citation>
    <scope>NUCLEOTIDE SEQUENCE [LARGE SCALE GENOMIC DNA]</scope>
    <source>
        <strain evidence="1">ISS2496</strain>
    </source>
</reference>
<evidence type="ECO:0000313" key="1">
    <source>
        <dbReference type="EMBL" id="KRX95849.1"/>
    </source>
</evidence>
<dbReference type="Proteomes" id="UP000054783">
    <property type="component" value="Unassembled WGS sequence"/>
</dbReference>
<dbReference type="AlphaFoldDB" id="A0A0V0Y823"/>
<accession>A0A0V0Y823</accession>
<sequence length="47" mass="4946">MAADPVKPTCLLPCPSMRSEAACVGCLPGWTVPCGVELEGEESRVVR</sequence>
<organism evidence="1 2">
    <name type="scientific">Trichinella patagoniensis</name>
    <dbReference type="NCBI Taxonomy" id="990121"/>
    <lineage>
        <taxon>Eukaryota</taxon>
        <taxon>Metazoa</taxon>
        <taxon>Ecdysozoa</taxon>
        <taxon>Nematoda</taxon>
        <taxon>Enoplea</taxon>
        <taxon>Dorylaimia</taxon>
        <taxon>Trichinellida</taxon>
        <taxon>Trichinellidae</taxon>
        <taxon>Trichinella</taxon>
    </lineage>
</organism>
<keyword evidence="2" id="KW-1185">Reference proteome</keyword>
<proteinExistence type="predicted"/>